<dbReference type="UniPathway" id="UPA00251">
    <property type="reaction ID" value="UER00317"/>
</dbReference>
<evidence type="ECO:0000256" key="5">
    <source>
        <dbReference type="ARBA" id="ARBA00022490"/>
    </source>
</evidence>
<dbReference type="Gene3D" id="3.30.420.590">
    <property type="match status" value="1"/>
</dbReference>
<keyword evidence="8" id="KW-0627">Porphyrin biosynthesis</keyword>
<dbReference type="Proteomes" id="UP000702964">
    <property type="component" value="Unassembled WGS sequence"/>
</dbReference>
<dbReference type="EC" id="5.4.3.8" evidence="4"/>
<dbReference type="CDD" id="cd00610">
    <property type="entry name" value="OAT_like"/>
    <property type="match status" value="1"/>
</dbReference>
<dbReference type="Gene3D" id="3.40.640.10">
    <property type="entry name" value="Type I PLP-dependent aspartate aminotransferase-like (Major domain)"/>
    <property type="match status" value="1"/>
</dbReference>
<dbReference type="InterPro" id="IPR004474">
    <property type="entry name" value="LytR_CpsA_psr"/>
</dbReference>
<accession>A0A8J4W886</accession>
<protein>
    <recommendedName>
        <fullName evidence="4">glutamate-1-semialdehyde 2,1-aminomutase</fullName>
        <ecNumber evidence="4">5.4.3.8</ecNumber>
    </recommendedName>
</protein>
<dbReference type="InterPro" id="IPR015424">
    <property type="entry name" value="PyrdxlP-dep_Trfase"/>
</dbReference>
<evidence type="ECO:0000313" key="11">
    <source>
        <dbReference type="Proteomes" id="UP000702964"/>
    </source>
</evidence>
<evidence type="ECO:0000256" key="8">
    <source>
        <dbReference type="ARBA" id="ARBA00023244"/>
    </source>
</evidence>
<evidence type="ECO:0000256" key="6">
    <source>
        <dbReference type="ARBA" id="ARBA00022898"/>
    </source>
</evidence>
<evidence type="ECO:0000256" key="1">
    <source>
        <dbReference type="ARBA" id="ARBA00001933"/>
    </source>
</evidence>
<dbReference type="HAMAP" id="MF_00375">
    <property type="entry name" value="HemL_aminotrans_3"/>
    <property type="match status" value="1"/>
</dbReference>
<dbReference type="InterPro" id="IPR015422">
    <property type="entry name" value="PyrdxlP-dep_Trfase_small"/>
</dbReference>
<dbReference type="InterPro" id="IPR004639">
    <property type="entry name" value="4pyrrol_synth_GluAld_NH2Trfase"/>
</dbReference>
<comment type="caution">
    <text evidence="10">The sequence shown here is derived from an EMBL/GenBank/DDBJ whole genome shotgun (WGS) entry which is preliminary data.</text>
</comment>
<dbReference type="PANTHER" id="PTHR43713:SF1">
    <property type="entry name" value="GLUTAMATE-1-SEMIALDEHYDE 2,1-AMINOMUTASE 2"/>
    <property type="match status" value="1"/>
</dbReference>
<gene>
    <name evidence="10" type="ORF">G195_004595</name>
</gene>
<dbReference type="PANTHER" id="PTHR43713">
    <property type="entry name" value="GLUTAMATE-1-SEMIALDEHYDE 2,1-AMINOMUTASE"/>
    <property type="match status" value="1"/>
</dbReference>
<evidence type="ECO:0000256" key="4">
    <source>
        <dbReference type="ARBA" id="ARBA00012143"/>
    </source>
</evidence>
<organism evidence="10 11">
    <name type="scientific">Phytophthora kernoviae 00238/432</name>
    <dbReference type="NCBI Taxonomy" id="1284355"/>
    <lineage>
        <taxon>Eukaryota</taxon>
        <taxon>Sar</taxon>
        <taxon>Stramenopiles</taxon>
        <taxon>Oomycota</taxon>
        <taxon>Peronosporomycetes</taxon>
        <taxon>Peronosporales</taxon>
        <taxon>Peronosporaceae</taxon>
        <taxon>Phytophthora</taxon>
    </lineage>
</organism>
<feature type="domain" description="Cell envelope-related transcriptional attenuator" evidence="9">
    <location>
        <begin position="1"/>
        <end position="144"/>
    </location>
</feature>
<comment type="similarity">
    <text evidence="3">Belongs to the class-III pyridoxal-phosphate-dependent aminotransferase family. HemL subfamily.</text>
</comment>
<dbReference type="GO" id="GO:0006782">
    <property type="term" value="P:protoporphyrinogen IX biosynthetic process"/>
    <property type="evidence" value="ECO:0007669"/>
    <property type="project" value="UniProtKB-UniPathway"/>
</dbReference>
<dbReference type="Gene3D" id="3.90.1150.10">
    <property type="entry name" value="Aspartate Aminotransferase, domain 1"/>
    <property type="match status" value="1"/>
</dbReference>
<dbReference type="GO" id="GO:0042286">
    <property type="term" value="F:glutamate-1-semialdehyde 2,1-aminomutase activity"/>
    <property type="evidence" value="ECO:0007669"/>
    <property type="project" value="UniProtKB-EC"/>
</dbReference>
<dbReference type="AlphaFoldDB" id="A0A8J4W886"/>
<dbReference type="FunFam" id="3.40.640.10:FF:000021">
    <property type="entry name" value="Glutamate-1-semialdehyde 2,1-aminomutase"/>
    <property type="match status" value="1"/>
</dbReference>
<dbReference type="NCBIfam" id="NF000818">
    <property type="entry name" value="PRK00062.1"/>
    <property type="match status" value="1"/>
</dbReference>
<comment type="pathway">
    <text evidence="2">Porphyrin-containing compound metabolism; protoporphyrin-IX biosynthesis; 5-aminolevulinate from L-glutamyl-tRNA(Glu): step 2/2.</text>
</comment>
<dbReference type="SUPFAM" id="SSF53383">
    <property type="entry name" value="PLP-dependent transferases"/>
    <property type="match status" value="1"/>
</dbReference>
<reference evidence="10" key="2">
    <citation type="submission" date="2020-02" db="EMBL/GenBank/DDBJ databases">
        <authorList>
            <person name="Studholme D.J."/>
        </authorList>
    </citation>
    <scope>NUCLEOTIDE SEQUENCE</scope>
    <source>
        <strain evidence="10">00238/432</strain>
    </source>
</reference>
<keyword evidence="6" id="KW-0663">Pyridoxal phosphate</keyword>
<evidence type="ECO:0000256" key="2">
    <source>
        <dbReference type="ARBA" id="ARBA00004819"/>
    </source>
</evidence>
<name>A0A8J4W886_9STRA</name>
<evidence type="ECO:0000256" key="3">
    <source>
        <dbReference type="ARBA" id="ARBA00008981"/>
    </source>
</evidence>
<dbReference type="NCBIfam" id="TIGR00350">
    <property type="entry name" value="lytR_cpsA_psr"/>
    <property type="match status" value="1"/>
</dbReference>
<dbReference type="InterPro" id="IPR005814">
    <property type="entry name" value="Aminotrans_3"/>
</dbReference>
<proteinExistence type="inferred from homology"/>
<dbReference type="Pfam" id="PF00202">
    <property type="entry name" value="Aminotran_3"/>
    <property type="match status" value="1"/>
</dbReference>
<dbReference type="InterPro" id="IPR015421">
    <property type="entry name" value="PyrdxlP-dep_Trfase_major"/>
</dbReference>
<dbReference type="GO" id="GO:0030170">
    <property type="term" value="F:pyridoxal phosphate binding"/>
    <property type="evidence" value="ECO:0007669"/>
    <property type="project" value="InterPro"/>
</dbReference>
<evidence type="ECO:0000259" key="9">
    <source>
        <dbReference type="Pfam" id="PF03816"/>
    </source>
</evidence>
<dbReference type="GO" id="GO:0008483">
    <property type="term" value="F:transaminase activity"/>
    <property type="evidence" value="ECO:0007669"/>
    <property type="project" value="InterPro"/>
</dbReference>
<evidence type="ECO:0000313" key="10">
    <source>
        <dbReference type="EMBL" id="KAF4322478.1"/>
    </source>
</evidence>
<keyword evidence="7" id="KW-0413">Isomerase</keyword>
<comment type="cofactor">
    <cofactor evidence="1">
        <name>pyridoxal 5'-phosphate</name>
        <dbReference type="ChEBI" id="CHEBI:597326"/>
    </cofactor>
</comment>
<dbReference type="EMBL" id="AOFI03000069">
    <property type="protein sequence ID" value="KAF4322478.1"/>
    <property type="molecule type" value="Genomic_DNA"/>
</dbReference>
<keyword evidence="5" id="KW-0963">Cytoplasm</keyword>
<sequence>MVVSLDPLTKKINLFSILRDTYVNIDGYGKERINTAITHGPNVAMKAAGDLLGIPIQYYVYTDFQGFIKLVDAVGGVDFDVEKDMHYTSKADNNEYDIDLKKGYQHLDGDTALMYVRFRHDAMSDYARSERQREFLKAVAAKMQSTTTIAKLPSILEEVNPYVDTNLTLSDMWKLGGLGYQSSMNGSEQIPPMKMLKEERTPGGAEVLSVTTQGAHFWDVDDNRYIDYLAAYGPIVTGHAHPHITKAITEAAANGVLYGTPTELEIRLAKMLKEAIPSMDKVRFVNSGTEAVMTTIRVARAYTKRNKIVKFAGCYHGHSDLVLVAAGSGPSTLGIPDSAGIPTSIAHEVITVPFNDLDSLKAALERWGDDVAAVMVEPIVGNFGMVMPEPGFLEGLCAMTRDNGSLVIYDEVITAFRFHYGSTQTYAGLDNHAEIEPDLTALGKIIGGGLPIGAYGGRKQVMEQVAPLGPAYQAGTMAGNPASISAGIACLEVLQGEGVYAEMERLAIDLTAGLQASADRYGIALTINRIRGAFSTHFCDHPVTNYDQAQDTDGELFASFFRHMLNRGINLAPSKYEAWFLTTAHTDKDVQETLEAAEASFKAMAQE</sequence>
<dbReference type="Pfam" id="PF03816">
    <property type="entry name" value="LytR_cpsA_psr"/>
    <property type="match status" value="1"/>
</dbReference>
<dbReference type="NCBIfam" id="NF009055">
    <property type="entry name" value="PRK12389.1"/>
    <property type="match status" value="1"/>
</dbReference>
<reference evidence="10" key="1">
    <citation type="journal article" date="2015" name="Genom Data">
        <title>Draft genome sequences of Phytophthora kernoviae and Phytophthora ramorum lineage EU2 from Scotland.</title>
        <authorList>
            <person name="Sambles C."/>
            <person name="Schlenzig A."/>
            <person name="O'Neill P."/>
            <person name="Grant M."/>
            <person name="Studholme D.J."/>
        </authorList>
    </citation>
    <scope>NUCLEOTIDE SEQUENCE</scope>
    <source>
        <strain evidence="10">00238/432</strain>
    </source>
</reference>
<evidence type="ECO:0000256" key="7">
    <source>
        <dbReference type="ARBA" id="ARBA00023235"/>
    </source>
</evidence>